<dbReference type="CDD" id="cd20353">
    <property type="entry name" value="Rcat_RBR_RNF216"/>
    <property type="match status" value="1"/>
</dbReference>
<dbReference type="InterPro" id="IPR044066">
    <property type="entry name" value="TRIAD_supradom"/>
</dbReference>
<evidence type="ECO:0000256" key="3">
    <source>
        <dbReference type="ARBA" id="ARBA00022723"/>
    </source>
</evidence>
<dbReference type="EMBL" id="ML119646">
    <property type="protein sequence ID" value="RPA87507.1"/>
    <property type="molecule type" value="Genomic_DNA"/>
</dbReference>
<dbReference type="PANTHER" id="PTHR22770">
    <property type="entry name" value="UBIQUITIN CONJUGATING ENZYME 7 INTERACTING PROTEIN-RELATED"/>
    <property type="match status" value="1"/>
</dbReference>
<evidence type="ECO:0000313" key="11">
    <source>
        <dbReference type="EMBL" id="RPA87507.1"/>
    </source>
</evidence>
<evidence type="ECO:0000256" key="6">
    <source>
        <dbReference type="ARBA" id="ARBA00022786"/>
    </source>
</evidence>
<keyword evidence="3" id="KW-0479">Metal-binding</keyword>
<evidence type="ECO:0000256" key="9">
    <source>
        <dbReference type="SAM" id="Phobius"/>
    </source>
</evidence>
<evidence type="ECO:0000259" key="10">
    <source>
        <dbReference type="PROSITE" id="PS51873"/>
    </source>
</evidence>
<accession>A0A3N4IQ03</accession>
<keyword evidence="4" id="KW-0677">Repeat</keyword>
<dbReference type="Pfam" id="PF26200">
    <property type="entry name" value="Rcat_RNF216"/>
    <property type="match status" value="1"/>
</dbReference>
<dbReference type="CDD" id="cd14279">
    <property type="entry name" value="CUE"/>
    <property type="match status" value="1"/>
</dbReference>
<sequence>MSFPFSSSQRSSSNNTPTRRPLELIAAEGKVQFLNEALNHLNDIFPDVDIDVLRQMLSTFSEESKLQIVTEALLRDDCKEAKGRRGKPRVGPLQRWERFRSEEYKETVYGLLKIEFKGLPKSSIQAVLAENNYDYRRSKATLQTVASRSWRFSISTFFRRRKPDPIASVTAPNTGCAELDSEIVELLQPIREQQIAEDNRLSQLLDEAEHAAASELVECETCYGDVTWNRTGCCSEGHFVCYDCLTRAVQQGIYGQGMDLVAEKGSIRCMSAASGGCEAVIPRDILERALPQATITALDAKFVAESLDRCKLPLVRCPFCSYGESDELDYYRFRRAPLTILKIILAVTVVGPIPFIGLIALLLLTFLFLLPMLTESTPKAGTFTHKMRGVLEDSVHRIQRKRRGQRFVCQSEQCGKASCLDCQKDWFPFHKCYEDELDGARIYVERAMAEAVKRTCPECHVSFVKSDGCNKLTCPCGYIMCYVCRADIGTERYQHFCQHFRAIPGSQCTECDRCDLYAMEDEAAVIKAAAKKAEEEYFREKAKPSGVDFSHQAVGPGGKPVIAGSVSPRRIRVWLERSLDWFLDGLLQVE</sequence>
<name>A0A3N4IQ03_ASCIM</name>
<dbReference type="CDD" id="cd16630">
    <property type="entry name" value="RING-HC_RBR_RNF216"/>
    <property type="match status" value="1"/>
</dbReference>
<dbReference type="Proteomes" id="UP000275078">
    <property type="component" value="Unassembled WGS sequence"/>
</dbReference>
<dbReference type="Pfam" id="PF26191">
    <property type="entry name" value="RING-HC_RBR_RNF216"/>
    <property type="match status" value="1"/>
</dbReference>
<evidence type="ECO:0000256" key="8">
    <source>
        <dbReference type="SAM" id="MobiDB-lite"/>
    </source>
</evidence>
<dbReference type="Gene3D" id="1.20.120.1750">
    <property type="match status" value="1"/>
</dbReference>
<dbReference type="InterPro" id="IPR047544">
    <property type="entry name" value="RING-HC_RBR_RNF216"/>
</dbReference>
<organism evidence="11 12">
    <name type="scientific">Ascobolus immersus RN42</name>
    <dbReference type="NCBI Taxonomy" id="1160509"/>
    <lineage>
        <taxon>Eukaryota</taxon>
        <taxon>Fungi</taxon>
        <taxon>Dikarya</taxon>
        <taxon>Ascomycota</taxon>
        <taxon>Pezizomycotina</taxon>
        <taxon>Pezizomycetes</taxon>
        <taxon>Pezizales</taxon>
        <taxon>Ascobolaceae</taxon>
        <taxon>Ascobolus</taxon>
    </lineage>
</organism>
<feature type="domain" description="RING-type" evidence="10">
    <location>
        <begin position="215"/>
        <end position="512"/>
    </location>
</feature>
<comment type="pathway">
    <text evidence="1">Protein modification; protein ubiquitination.</text>
</comment>
<feature type="compositionally biased region" description="Low complexity" evidence="8">
    <location>
        <begin position="1"/>
        <end position="19"/>
    </location>
</feature>
<dbReference type="InterPro" id="IPR047546">
    <property type="entry name" value="Rcat_RBR_RNF216"/>
</dbReference>
<dbReference type="STRING" id="1160509.A0A3N4IQ03"/>
<dbReference type="AlphaFoldDB" id="A0A3N4IQ03"/>
<proteinExistence type="predicted"/>
<evidence type="ECO:0000256" key="1">
    <source>
        <dbReference type="ARBA" id="ARBA00004906"/>
    </source>
</evidence>
<keyword evidence="6" id="KW-0833">Ubl conjugation pathway</keyword>
<dbReference type="PROSITE" id="PS51873">
    <property type="entry name" value="TRIAD"/>
    <property type="match status" value="1"/>
</dbReference>
<dbReference type="GO" id="GO:0008270">
    <property type="term" value="F:zinc ion binding"/>
    <property type="evidence" value="ECO:0007669"/>
    <property type="project" value="UniProtKB-KW"/>
</dbReference>
<dbReference type="GO" id="GO:0016740">
    <property type="term" value="F:transferase activity"/>
    <property type="evidence" value="ECO:0007669"/>
    <property type="project" value="UniProtKB-KW"/>
</dbReference>
<dbReference type="InterPro" id="IPR051628">
    <property type="entry name" value="LUBAC_E3_Ligases"/>
</dbReference>
<evidence type="ECO:0000256" key="2">
    <source>
        <dbReference type="ARBA" id="ARBA00022679"/>
    </source>
</evidence>
<evidence type="ECO:0000256" key="5">
    <source>
        <dbReference type="ARBA" id="ARBA00022771"/>
    </source>
</evidence>
<evidence type="ECO:0000313" key="12">
    <source>
        <dbReference type="Proteomes" id="UP000275078"/>
    </source>
</evidence>
<dbReference type="PANTHER" id="PTHR22770:SF42">
    <property type="entry name" value="FINGER PROTEIN (ZIN), PUTATIVE (AFU_ORTHOLOGUE AFUA_4G03910)-RELATED"/>
    <property type="match status" value="1"/>
</dbReference>
<dbReference type="SUPFAM" id="SSF57850">
    <property type="entry name" value="RING/U-box"/>
    <property type="match status" value="1"/>
</dbReference>
<evidence type="ECO:0000256" key="4">
    <source>
        <dbReference type="ARBA" id="ARBA00022737"/>
    </source>
</evidence>
<protein>
    <recommendedName>
        <fullName evidence="10">RING-type domain-containing protein</fullName>
    </recommendedName>
</protein>
<keyword evidence="7" id="KW-0862">Zinc</keyword>
<keyword evidence="5" id="KW-0863">Zinc-finger</keyword>
<keyword evidence="9" id="KW-0812">Transmembrane</keyword>
<feature type="transmembrane region" description="Helical" evidence="9">
    <location>
        <begin position="343"/>
        <end position="370"/>
    </location>
</feature>
<keyword evidence="12" id="KW-1185">Reference proteome</keyword>
<reference evidence="11 12" key="1">
    <citation type="journal article" date="2018" name="Nat. Ecol. Evol.">
        <title>Pezizomycetes genomes reveal the molecular basis of ectomycorrhizal truffle lifestyle.</title>
        <authorList>
            <person name="Murat C."/>
            <person name="Payen T."/>
            <person name="Noel B."/>
            <person name="Kuo A."/>
            <person name="Morin E."/>
            <person name="Chen J."/>
            <person name="Kohler A."/>
            <person name="Krizsan K."/>
            <person name="Balestrini R."/>
            <person name="Da Silva C."/>
            <person name="Montanini B."/>
            <person name="Hainaut M."/>
            <person name="Levati E."/>
            <person name="Barry K.W."/>
            <person name="Belfiori B."/>
            <person name="Cichocki N."/>
            <person name="Clum A."/>
            <person name="Dockter R.B."/>
            <person name="Fauchery L."/>
            <person name="Guy J."/>
            <person name="Iotti M."/>
            <person name="Le Tacon F."/>
            <person name="Lindquist E.A."/>
            <person name="Lipzen A."/>
            <person name="Malagnac F."/>
            <person name="Mello A."/>
            <person name="Molinier V."/>
            <person name="Miyauchi S."/>
            <person name="Poulain J."/>
            <person name="Riccioni C."/>
            <person name="Rubini A."/>
            <person name="Sitrit Y."/>
            <person name="Splivallo R."/>
            <person name="Traeger S."/>
            <person name="Wang M."/>
            <person name="Zifcakova L."/>
            <person name="Wipf D."/>
            <person name="Zambonelli A."/>
            <person name="Paolocci F."/>
            <person name="Nowrousian M."/>
            <person name="Ottonello S."/>
            <person name="Baldrian P."/>
            <person name="Spatafora J.W."/>
            <person name="Henrissat B."/>
            <person name="Nagy L.G."/>
            <person name="Aury J.M."/>
            <person name="Wincker P."/>
            <person name="Grigoriev I.V."/>
            <person name="Bonfante P."/>
            <person name="Martin F.M."/>
        </authorList>
    </citation>
    <scope>NUCLEOTIDE SEQUENCE [LARGE SCALE GENOMIC DNA]</scope>
    <source>
        <strain evidence="11 12">RN42</strain>
    </source>
</reference>
<gene>
    <name evidence="11" type="ORF">BJ508DRAFT_410273</name>
</gene>
<evidence type="ECO:0000256" key="7">
    <source>
        <dbReference type="ARBA" id="ARBA00022833"/>
    </source>
</evidence>
<keyword evidence="9" id="KW-0472">Membrane</keyword>
<dbReference type="OrthoDB" id="10009520at2759"/>
<keyword evidence="9" id="KW-1133">Transmembrane helix</keyword>
<keyword evidence="2" id="KW-0808">Transferase</keyword>
<feature type="region of interest" description="Disordered" evidence="8">
    <location>
        <begin position="1"/>
        <end position="21"/>
    </location>
</feature>